<accession>A0AAV4N6E6</accession>
<dbReference type="AlphaFoldDB" id="A0AAV4N6E6"/>
<name>A0AAV4N6E6_9ARAC</name>
<evidence type="ECO:0000313" key="1">
    <source>
        <dbReference type="EMBL" id="GIX80304.1"/>
    </source>
</evidence>
<organism evidence="1 2">
    <name type="scientific">Caerostris darwini</name>
    <dbReference type="NCBI Taxonomy" id="1538125"/>
    <lineage>
        <taxon>Eukaryota</taxon>
        <taxon>Metazoa</taxon>
        <taxon>Ecdysozoa</taxon>
        <taxon>Arthropoda</taxon>
        <taxon>Chelicerata</taxon>
        <taxon>Arachnida</taxon>
        <taxon>Araneae</taxon>
        <taxon>Araneomorphae</taxon>
        <taxon>Entelegynae</taxon>
        <taxon>Araneoidea</taxon>
        <taxon>Araneidae</taxon>
        <taxon>Caerostris</taxon>
    </lineage>
</organism>
<protein>
    <submittedName>
        <fullName evidence="1">Uncharacterized protein</fullName>
    </submittedName>
</protein>
<keyword evidence="2" id="KW-1185">Reference proteome</keyword>
<evidence type="ECO:0000313" key="2">
    <source>
        <dbReference type="Proteomes" id="UP001054837"/>
    </source>
</evidence>
<proteinExistence type="predicted"/>
<gene>
    <name evidence="1" type="ORF">CDAR_426541</name>
</gene>
<comment type="caution">
    <text evidence="1">The sequence shown here is derived from an EMBL/GenBank/DDBJ whole genome shotgun (WGS) entry which is preliminary data.</text>
</comment>
<dbReference type="Proteomes" id="UP001054837">
    <property type="component" value="Unassembled WGS sequence"/>
</dbReference>
<reference evidence="1 2" key="1">
    <citation type="submission" date="2021-06" db="EMBL/GenBank/DDBJ databases">
        <title>Caerostris darwini draft genome.</title>
        <authorList>
            <person name="Kono N."/>
            <person name="Arakawa K."/>
        </authorList>
    </citation>
    <scope>NUCLEOTIDE SEQUENCE [LARGE SCALE GENOMIC DNA]</scope>
</reference>
<dbReference type="EMBL" id="BPLQ01001279">
    <property type="protein sequence ID" value="GIX80304.1"/>
    <property type="molecule type" value="Genomic_DNA"/>
</dbReference>
<sequence>MFPLPNVTPCSVRSFEKFYSSTSVRPTVQDISSTDFLHVMTDIHYWFVLPHRLQPFHSLFLSFYFSRSCWESPKFSSGLPLFGVLHTFEMFETCRFRRKRFWLWDVIP</sequence>